<comment type="similarity">
    <text evidence="1">In the C-terminal section; belongs to the class-I pyridoxal-phosphate-dependent aminotransferase family.</text>
</comment>
<keyword evidence="9" id="KW-1185">Reference proteome</keyword>
<evidence type="ECO:0000256" key="1">
    <source>
        <dbReference type="ARBA" id="ARBA00005384"/>
    </source>
</evidence>
<dbReference type="Proteomes" id="UP000233786">
    <property type="component" value="Unassembled WGS sequence"/>
</dbReference>
<dbReference type="SUPFAM" id="SSF46785">
    <property type="entry name" value="Winged helix' DNA-binding domain"/>
    <property type="match status" value="1"/>
</dbReference>
<keyword evidence="5" id="KW-0804">Transcription</keyword>
<keyword evidence="4" id="KW-0238">DNA-binding</keyword>
<keyword evidence="2" id="KW-0663">Pyridoxal phosphate</keyword>
<dbReference type="InterPro" id="IPR015421">
    <property type="entry name" value="PyrdxlP-dep_Trfase_major"/>
</dbReference>
<evidence type="ECO:0000256" key="4">
    <source>
        <dbReference type="ARBA" id="ARBA00023125"/>
    </source>
</evidence>
<proteinExistence type="inferred from homology"/>
<dbReference type="Pfam" id="PF00392">
    <property type="entry name" value="GntR"/>
    <property type="match status" value="1"/>
</dbReference>
<dbReference type="GO" id="GO:0030170">
    <property type="term" value="F:pyridoxal phosphate binding"/>
    <property type="evidence" value="ECO:0007669"/>
    <property type="project" value="InterPro"/>
</dbReference>
<dbReference type="GO" id="GO:0008483">
    <property type="term" value="F:transaminase activity"/>
    <property type="evidence" value="ECO:0007669"/>
    <property type="project" value="UniProtKB-KW"/>
</dbReference>
<dbReference type="Pfam" id="PF00155">
    <property type="entry name" value="Aminotran_1_2"/>
    <property type="match status" value="1"/>
</dbReference>
<reference evidence="8" key="1">
    <citation type="submission" date="2017-12" db="EMBL/GenBank/DDBJ databases">
        <title>Sequencing the genomes of 1000 Actinobacteria strains.</title>
        <authorList>
            <person name="Klenk H.-P."/>
        </authorList>
    </citation>
    <scope>NUCLEOTIDE SEQUENCE [LARGE SCALE GENOMIC DNA]</scope>
    <source>
        <strain evidence="8">DSM 44228</strain>
    </source>
</reference>
<dbReference type="OrthoDB" id="5415143at2"/>
<sequence length="513" mass="55652">MGRTCPESTRLALRTWHTPRQFPVLPRIAPAPDRPKVGVRKSRASVGSGAVTAGWSTSLDLHLDRVGRPDSRKLAEALRTAIRDGRLPAGSRVPSTRALATDLGVARGTVTRAYDQLVTEGFLLSRQGAPTTVAERLASPDPVAAPTHPETPAPHWDFRPGRPNLSSFPRRDWLAASRRALQMTPAGDLDYGDPQGHPALREALTDYLARVRAVATTPDRIIICNGYSQALSLLSKALNDQGLVSIDFEDPSLPQLRAIPASLGMTVRGVPVDGDGIDVGQQLSRAVVVTPAHQFPLGTAMSSARRTELVQLAKADDRLIIEDDYDGEFRFDRQPIGSLQGMAPNHVAYAGTASKTLAPALRLAWLALPPQLVKPVRALKEHSGLHAPLFEQLATAELIRSGAYDQHVRRSRAVYRRRREQLLDALSGMRANHRPYPAGISAGLHITLQLDPEGPTEREVLTRARKHSVDLEVLGPHWVAPGEHPPGAVIGYAAPAEHAFRPALQALVAVLQR</sequence>
<dbReference type="InterPro" id="IPR000524">
    <property type="entry name" value="Tscrpt_reg_HTH_GntR"/>
</dbReference>
<organism evidence="8 9">
    <name type="scientific">Saccharopolyspora spinosa</name>
    <dbReference type="NCBI Taxonomy" id="60894"/>
    <lineage>
        <taxon>Bacteria</taxon>
        <taxon>Bacillati</taxon>
        <taxon>Actinomycetota</taxon>
        <taxon>Actinomycetes</taxon>
        <taxon>Pseudonocardiales</taxon>
        <taxon>Pseudonocardiaceae</taxon>
        <taxon>Saccharopolyspora</taxon>
    </lineage>
</organism>
<dbReference type="PANTHER" id="PTHR46577">
    <property type="entry name" value="HTH-TYPE TRANSCRIPTIONAL REGULATORY PROTEIN GABR"/>
    <property type="match status" value="1"/>
</dbReference>
<dbReference type="AlphaFoldDB" id="A0A2N3XQH3"/>
<name>A0A2N3XQH3_SACSN</name>
<protein>
    <submittedName>
        <fullName evidence="8">GntR family transcriptional regulator/MocR family aminotransferase</fullName>
    </submittedName>
</protein>
<keyword evidence="8" id="KW-0032">Aminotransferase</keyword>
<dbReference type="InterPro" id="IPR015424">
    <property type="entry name" value="PyrdxlP-dep_Trfase"/>
</dbReference>
<evidence type="ECO:0000256" key="2">
    <source>
        <dbReference type="ARBA" id="ARBA00022898"/>
    </source>
</evidence>
<evidence type="ECO:0000256" key="3">
    <source>
        <dbReference type="ARBA" id="ARBA00023015"/>
    </source>
</evidence>
<dbReference type="InterPro" id="IPR004839">
    <property type="entry name" value="Aminotransferase_I/II_large"/>
</dbReference>
<evidence type="ECO:0000259" key="7">
    <source>
        <dbReference type="PROSITE" id="PS50949"/>
    </source>
</evidence>
<evidence type="ECO:0000256" key="5">
    <source>
        <dbReference type="ARBA" id="ARBA00023163"/>
    </source>
</evidence>
<feature type="compositionally biased region" description="Low complexity" evidence="6">
    <location>
        <begin position="142"/>
        <end position="155"/>
    </location>
</feature>
<dbReference type="CDD" id="cd00609">
    <property type="entry name" value="AAT_like"/>
    <property type="match status" value="1"/>
</dbReference>
<dbReference type="InterPro" id="IPR036388">
    <property type="entry name" value="WH-like_DNA-bd_sf"/>
</dbReference>
<dbReference type="PANTHER" id="PTHR46577:SF1">
    <property type="entry name" value="HTH-TYPE TRANSCRIPTIONAL REGULATORY PROTEIN GABR"/>
    <property type="match status" value="1"/>
</dbReference>
<feature type="region of interest" description="Disordered" evidence="6">
    <location>
        <begin position="140"/>
        <end position="162"/>
    </location>
</feature>
<dbReference type="STRING" id="994479.GCA_000194155_07591"/>
<dbReference type="PRINTS" id="PR00035">
    <property type="entry name" value="HTHGNTR"/>
</dbReference>
<dbReference type="InterPro" id="IPR036390">
    <property type="entry name" value="WH_DNA-bd_sf"/>
</dbReference>
<dbReference type="EMBL" id="PJNB01000001">
    <property type="protein sequence ID" value="PKW12915.1"/>
    <property type="molecule type" value="Genomic_DNA"/>
</dbReference>
<keyword evidence="3" id="KW-0805">Transcription regulation</keyword>
<dbReference type="SMART" id="SM00345">
    <property type="entry name" value="HTH_GNTR"/>
    <property type="match status" value="1"/>
</dbReference>
<dbReference type="GO" id="GO:0003700">
    <property type="term" value="F:DNA-binding transcription factor activity"/>
    <property type="evidence" value="ECO:0007669"/>
    <property type="project" value="InterPro"/>
</dbReference>
<dbReference type="SUPFAM" id="SSF53383">
    <property type="entry name" value="PLP-dependent transferases"/>
    <property type="match status" value="1"/>
</dbReference>
<dbReference type="CDD" id="cd07377">
    <property type="entry name" value="WHTH_GntR"/>
    <property type="match status" value="1"/>
</dbReference>
<gene>
    <name evidence="8" type="ORF">A8926_0407</name>
</gene>
<accession>A0A2N3XQH3</accession>
<dbReference type="Gene3D" id="1.10.10.10">
    <property type="entry name" value="Winged helix-like DNA-binding domain superfamily/Winged helix DNA-binding domain"/>
    <property type="match status" value="1"/>
</dbReference>
<dbReference type="GO" id="GO:0003677">
    <property type="term" value="F:DNA binding"/>
    <property type="evidence" value="ECO:0007669"/>
    <property type="project" value="UniProtKB-KW"/>
</dbReference>
<keyword evidence="8" id="KW-0808">Transferase</keyword>
<dbReference type="InterPro" id="IPR051446">
    <property type="entry name" value="HTH_trans_reg/aminotransferase"/>
</dbReference>
<evidence type="ECO:0000313" key="9">
    <source>
        <dbReference type="Proteomes" id="UP000233786"/>
    </source>
</evidence>
<evidence type="ECO:0000256" key="6">
    <source>
        <dbReference type="SAM" id="MobiDB-lite"/>
    </source>
</evidence>
<dbReference type="PROSITE" id="PS50949">
    <property type="entry name" value="HTH_GNTR"/>
    <property type="match status" value="1"/>
</dbReference>
<feature type="domain" description="HTH gntR-type" evidence="7">
    <location>
        <begin position="68"/>
        <end position="136"/>
    </location>
</feature>
<evidence type="ECO:0000313" key="8">
    <source>
        <dbReference type="EMBL" id="PKW12915.1"/>
    </source>
</evidence>
<dbReference type="Gene3D" id="3.40.640.10">
    <property type="entry name" value="Type I PLP-dependent aspartate aminotransferase-like (Major domain)"/>
    <property type="match status" value="1"/>
</dbReference>
<comment type="caution">
    <text evidence="8">The sequence shown here is derived from an EMBL/GenBank/DDBJ whole genome shotgun (WGS) entry which is preliminary data.</text>
</comment>